<keyword evidence="2" id="KW-1185">Reference proteome</keyword>
<protein>
    <submittedName>
        <fullName evidence="1">Uncharacterized protein</fullName>
    </submittedName>
</protein>
<reference evidence="1 2" key="1">
    <citation type="submission" date="2024-04" db="EMBL/GenBank/DDBJ databases">
        <title>Phyllosticta paracitricarpa is synonymous to the EU quarantine fungus P. citricarpa based on phylogenomic analyses.</title>
        <authorList>
            <consortium name="Lawrence Berkeley National Laboratory"/>
            <person name="Van Ingen-Buijs V.A."/>
            <person name="Van Westerhoven A.C."/>
            <person name="Haridas S."/>
            <person name="Skiadas P."/>
            <person name="Martin F."/>
            <person name="Groenewald J.Z."/>
            <person name="Crous P.W."/>
            <person name="Seidl M.F."/>
        </authorList>
    </citation>
    <scope>NUCLEOTIDE SEQUENCE [LARGE SCALE GENOMIC DNA]</scope>
    <source>
        <strain evidence="1 2">CBS 123374</strain>
    </source>
</reference>
<dbReference type="EMBL" id="JBBWRZ010000009">
    <property type="protein sequence ID" value="KAK8229178.1"/>
    <property type="molecule type" value="Genomic_DNA"/>
</dbReference>
<gene>
    <name evidence="1" type="ORF">HDK90DRAFT_349476</name>
</gene>
<accession>A0ABR1YGL1</accession>
<sequence>MQAIRITLLGQCILSDGAFRFSQARTVQATVARTSLRQSQAWEISVILKERKWLQRVGFKRLLSYAICGSPCFVPLLDHHAYANATRQARQFVGPRWLRQVSQLGILTPYVDLLILFLLSLNFSLPCTSPSKSSILLETPGCPASLQVSPDPWIRTNGSCRLPFVGVHAAKLSSGDHESLVTHLLARIVQPAGTASIVHQQGK</sequence>
<name>A0ABR1YGL1_9PEZI</name>
<proteinExistence type="predicted"/>
<evidence type="ECO:0000313" key="1">
    <source>
        <dbReference type="EMBL" id="KAK8229178.1"/>
    </source>
</evidence>
<organism evidence="1 2">
    <name type="scientific">Phyllosticta capitalensis</name>
    <dbReference type="NCBI Taxonomy" id="121624"/>
    <lineage>
        <taxon>Eukaryota</taxon>
        <taxon>Fungi</taxon>
        <taxon>Dikarya</taxon>
        <taxon>Ascomycota</taxon>
        <taxon>Pezizomycotina</taxon>
        <taxon>Dothideomycetes</taxon>
        <taxon>Dothideomycetes incertae sedis</taxon>
        <taxon>Botryosphaeriales</taxon>
        <taxon>Phyllostictaceae</taxon>
        <taxon>Phyllosticta</taxon>
    </lineage>
</organism>
<evidence type="ECO:0000313" key="2">
    <source>
        <dbReference type="Proteomes" id="UP001492380"/>
    </source>
</evidence>
<comment type="caution">
    <text evidence="1">The sequence shown here is derived from an EMBL/GenBank/DDBJ whole genome shotgun (WGS) entry which is preliminary data.</text>
</comment>
<dbReference type="Proteomes" id="UP001492380">
    <property type="component" value="Unassembled WGS sequence"/>
</dbReference>